<feature type="region of interest" description="Disordered" evidence="1">
    <location>
        <begin position="29"/>
        <end position="69"/>
    </location>
</feature>
<keyword evidence="4" id="KW-1185">Reference proteome</keyword>
<feature type="signal peptide" evidence="2">
    <location>
        <begin position="1"/>
        <end position="23"/>
    </location>
</feature>
<name>A0ABR7FYG8_9FIRM</name>
<dbReference type="PANTHER" id="PTHR48098">
    <property type="entry name" value="ENTEROCHELIN ESTERASE-RELATED"/>
    <property type="match status" value="1"/>
</dbReference>
<accession>A0ABR7FYG8</accession>
<evidence type="ECO:0000256" key="2">
    <source>
        <dbReference type="SAM" id="SignalP"/>
    </source>
</evidence>
<dbReference type="InterPro" id="IPR050583">
    <property type="entry name" value="Mycobacterial_A85_antigen"/>
</dbReference>
<feature type="compositionally biased region" description="Polar residues" evidence="1">
    <location>
        <begin position="29"/>
        <end position="46"/>
    </location>
</feature>
<dbReference type="Pfam" id="PF00756">
    <property type="entry name" value="Esterase"/>
    <property type="match status" value="1"/>
</dbReference>
<evidence type="ECO:0000313" key="3">
    <source>
        <dbReference type="EMBL" id="MBC5680219.1"/>
    </source>
</evidence>
<sequence length="327" mass="36663">MKIKNAAAKILLPVMILSFLVSCASKKSGNTDIKQDTAQGTAQNSDAMDDDIPRNPYGDTDFSRPQGFDEKRDGVDYGYMNDRVIYYSSTIGKDKMCGVLLPAGYDEKKKYPVVYVLHGFGGDHFDWSRDDSYLDIVYGNMLVDGTAKPMIIVTVDMYTSEIASKETATGEQSRTAYDNFVNDLQNDLMPFIERTYSVKTGRENTGIIGTSQGGTECLAIGFIMQDKIGYISSLAPCPGVIPTQFNAGSFWNKPILEDFEIKSEETKPVYLSLMVGSRDPWCLDSTRYYHQKLTEEGIKHDYFEVEGSGHDDDVWKAGLYNLFKRCF</sequence>
<dbReference type="PROSITE" id="PS51257">
    <property type="entry name" value="PROKAR_LIPOPROTEIN"/>
    <property type="match status" value="1"/>
</dbReference>
<dbReference type="InterPro" id="IPR029058">
    <property type="entry name" value="AB_hydrolase_fold"/>
</dbReference>
<dbReference type="Gene3D" id="3.40.50.1820">
    <property type="entry name" value="alpha/beta hydrolase"/>
    <property type="match status" value="1"/>
</dbReference>
<evidence type="ECO:0000313" key="4">
    <source>
        <dbReference type="Proteomes" id="UP000628463"/>
    </source>
</evidence>
<comment type="caution">
    <text evidence="3">The sequence shown here is derived from an EMBL/GenBank/DDBJ whole genome shotgun (WGS) entry which is preliminary data.</text>
</comment>
<proteinExistence type="predicted"/>
<keyword evidence="2" id="KW-0732">Signal</keyword>
<feature type="chain" id="PRO_5045126266" evidence="2">
    <location>
        <begin position="24"/>
        <end position="327"/>
    </location>
</feature>
<dbReference type="Proteomes" id="UP000628463">
    <property type="component" value="Unassembled WGS sequence"/>
</dbReference>
<dbReference type="RefSeq" id="WP_186836314.1">
    <property type="nucleotide sequence ID" value="NZ_JACOPD010000002.1"/>
</dbReference>
<organism evidence="3 4">
    <name type="scientific">Lachnospira hominis</name>
    <name type="common">ex Liu et al. 2021</name>
    <dbReference type="NCBI Taxonomy" id="2763051"/>
    <lineage>
        <taxon>Bacteria</taxon>
        <taxon>Bacillati</taxon>
        <taxon>Bacillota</taxon>
        <taxon>Clostridia</taxon>
        <taxon>Lachnospirales</taxon>
        <taxon>Lachnospiraceae</taxon>
        <taxon>Lachnospira</taxon>
    </lineage>
</organism>
<protein>
    <submittedName>
        <fullName evidence="3">Esterase family protein</fullName>
    </submittedName>
</protein>
<dbReference type="SUPFAM" id="SSF53474">
    <property type="entry name" value="alpha/beta-Hydrolases"/>
    <property type="match status" value="1"/>
</dbReference>
<reference evidence="3 4" key="1">
    <citation type="submission" date="2020-08" db="EMBL/GenBank/DDBJ databases">
        <title>Genome public.</title>
        <authorList>
            <person name="Liu C."/>
            <person name="Sun Q."/>
        </authorList>
    </citation>
    <scope>NUCLEOTIDE SEQUENCE [LARGE SCALE GENOMIC DNA]</scope>
    <source>
        <strain evidence="3 4">NSJ-43</strain>
    </source>
</reference>
<dbReference type="EMBL" id="JACOPD010000002">
    <property type="protein sequence ID" value="MBC5680219.1"/>
    <property type="molecule type" value="Genomic_DNA"/>
</dbReference>
<evidence type="ECO:0000256" key="1">
    <source>
        <dbReference type="SAM" id="MobiDB-lite"/>
    </source>
</evidence>
<dbReference type="InterPro" id="IPR000801">
    <property type="entry name" value="Esterase-like"/>
</dbReference>
<gene>
    <name evidence="3" type="ORF">H8S01_04485</name>
</gene>